<protein>
    <submittedName>
        <fullName evidence="1">Uncharacterized protein</fullName>
    </submittedName>
</protein>
<dbReference type="AlphaFoldDB" id="A0A540KC44"/>
<dbReference type="Proteomes" id="UP000315295">
    <property type="component" value="Unassembled WGS sequence"/>
</dbReference>
<reference evidence="1 2" key="1">
    <citation type="journal article" date="2019" name="G3 (Bethesda)">
        <title>Sequencing of a Wild Apple (Malus baccata) Genome Unravels the Differences Between Cultivated and Wild Apple Species Regarding Disease Resistance and Cold Tolerance.</title>
        <authorList>
            <person name="Chen X."/>
        </authorList>
    </citation>
    <scope>NUCLEOTIDE SEQUENCE [LARGE SCALE GENOMIC DNA]</scope>
    <source>
        <strain evidence="2">cv. Shandingzi</strain>
        <tissue evidence="1">Leaves</tissue>
    </source>
</reference>
<accession>A0A540KC44</accession>
<evidence type="ECO:0000313" key="1">
    <source>
        <dbReference type="EMBL" id="TQD71807.1"/>
    </source>
</evidence>
<proteinExistence type="predicted"/>
<name>A0A540KC44_MALBA</name>
<dbReference type="EMBL" id="VIEB01001487">
    <property type="protein sequence ID" value="TQD71807.1"/>
    <property type="molecule type" value="Genomic_DNA"/>
</dbReference>
<sequence length="121" mass="13783">MQSRCLMECQKEELRTQCLIFSPWMEQFKSGLALNEYTNCALRALRAIGMLRFLLDEGCVRELQNVEAVFRQLFQLTETSIKIVSDQLSIVDITLLYPVSLELTLLANMLTKVATCSSIVT</sequence>
<keyword evidence="2" id="KW-1185">Reference proteome</keyword>
<comment type="caution">
    <text evidence="1">The sequence shown here is derived from an EMBL/GenBank/DDBJ whole genome shotgun (WGS) entry which is preliminary data.</text>
</comment>
<gene>
    <name evidence="1" type="ORF">C1H46_042655</name>
</gene>
<evidence type="ECO:0000313" key="2">
    <source>
        <dbReference type="Proteomes" id="UP000315295"/>
    </source>
</evidence>
<organism evidence="1 2">
    <name type="scientific">Malus baccata</name>
    <name type="common">Siberian crab apple</name>
    <name type="synonym">Pyrus baccata</name>
    <dbReference type="NCBI Taxonomy" id="106549"/>
    <lineage>
        <taxon>Eukaryota</taxon>
        <taxon>Viridiplantae</taxon>
        <taxon>Streptophyta</taxon>
        <taxon>Embryophyta</taxon>
        <taxon>Tracheophyta</taxon>
        <taxon>Spermatophyta</taxon>
        <taxon>Magnoliopsida</taxon>
        <taxon>eudicotyledons</taxon>
        <taxon>Gunneridae</taxon>
        <taxon>Pentapetalae</taxon>
        <taxon>rosids</taxon>
        <taxon>fabids</taxon>
        <taxon>Rosales</taxon>
        <taxon>Rosaceae</taxon>
        <taxon>Amygdaloideae</taxon>
        <taxon>Maleae</taxon>
        <taxon>Malus</taxon>
    </lineage>
</organism>